<name>A0A8D4IX33_9PAST</name>
<protein>
    <submittedName>
        <fullName evidence="1">PTS glucitol/sorbitol transporter subunit IIA</fullName>
    </submittedName>
</protein>
<proteinExistence type="predicted"/>
<dbReference type="GO" id="GO:0009401">
    <property type="term" value="P:phosphoenolpyruvate-dependent sugar phosphotransferase system"/>
    <property type="evidence" value="ECO:0007669"/>
    <property type="project" value="InterPro"/>
</dbReference>
<dbReference type="InterPro" id="IPR004716">
    <property type="entry name" value="PTS_IIA_glucitol/sorbitol-sp"/>
</dbReference>
<dbReference type="EMBL" id="CP022011">
    <property type="protein sequence ID" value="QDJ14233.1"/>
    <property type="molecule type" value="Genomic_DNA"/>
</dbReference>
<sequence length="120" mass="13350">MTIFYQTQITQIGRFAQDALSEKMFITFNEQVPPDLADYCFLHRHGELSQNIEVGDWLVIDQHAYQITAVGNIASFNLKELGHLTICFDQAENAITSGAIHCAGEIPSLTVGSTLTFKTK</sequence>
<dbReference type="Pfam" id="PF03829">
    <property type="entry name" value="PTSIIA_gutA"/>
    <property type="match status" value="1"/>
</dbReference>
<keyword evidence="2" id="KW-1185">Reference proteome</keyword>
<dbReference type="GO" id="GO:0008982">
    <property type="term" value="F:protein-N(PI)-phosphohistidine-sugar phosphotransferase activity"/>
    <property type="evidence" value="ECO:0007669"/>
    <property type="project" value="InterPro"/>
</dbReference>
<dbReference type="RefSeq" id="WP_261919685.1">
    <property type="nucleotide sequence ID" value="NZ_CP022011.1"/>
</dbReference>
<gene>
    <name evidence="1" type="ORF">CEP48_01825</name>
</gene>
<dbReference type="GO" id="GO:0005737">
    <property type="term" value="C:cytoplasm"/>
    <property type="evidence" value="ECO:0007669"/>
    <property type="project" value="InterPro"/>
</dbReference>
<dbReference type="PANTHER" id="PTHR40398">
    <property type="entry name" value="PTS SYSTEM GLUCITOL/SORBITOL-SPECIFIC EIIA COMPONENT"/>
    <property type="match status" value="1"/>
</dbReference>
<dbReference type="GO" id="GO:0016301">
    <property type="term" value="F:kinase activity"/>
    <property type="evidence" value="ECO:0007669"/>
    <property type="project" value="TreeGrafter"/>
</dbReference>
<dbReference type="Gene3D" id="2.40.33.40">
    <property type="entry name" value="Phosphotransferase system, glucitol/sorbitol-specific IIA component"/>
    <property type="match status" value="1"/>
</dbReference>
<dbReference type="Proteomes" id="UP000955338">
    <property type="component" value="Chromosome"/>
</dbReference>
<evidence type="ECO:0000313" key="2">
    <source>
        <dbReference type="Proteomes" id="UP000955338"/>
    </source>
</evidence>
<dbReference type="AlphaFoldDB" id="A0A8D4IX33"/>
<accession>A0A8D4IX33</accession>
<organism evidence="1 2">
    <name type="scientific">Mergibacter septicus</name>
    <dbReference type="NCBI Taxonomy" id="221402"/>
    <lineage>
        <taxon>Bacteria</taxon>
        <taxon>Pseudomonadati</taxon>
        <taxon>Pseudomonadota</taxon>
        <taxon>Gammaproteobacteria</taxon>
        <taxon>Pasteurellales</taxon>
        <taxon>Pasteurellaceae</taxon>
        <taxon>Mergibacter</taxon>
    </lineage>
</organism>
<dbReference type="PROSITE" id="PS51097">
    <property type="entry name" value="PTS_EIIA_TYPE_5"/>
    <property type="match status" value="1"/>
</dbReference>
<evidence type="ECO:0000313" key="1">
    <source>
        <dbReference type="EMBL" id="QDJ14233.1"/>
    </source>
</evidence>
<reference evidence="1" key="1">
    <citation type="submission" date="2017-06" db="EMBL/GenBank/DDBJ databases">
        <title>Genome sequencing of pathogenic and non-pathogenic strains within Bisgaard taxon 40.</title>
        <authorList>
            <person name="Ladner J.T."/>
            <person name="Lovett S.P."/>
            <person name="Koroleva G."/>
            <person name="Lorch J.M."/>
        </authorList>
    </citation>
    <scope>NUCLEOTIDE SEQUENCE</scope>
    <source>
        <strain evidence="1">27576-1-I1</strain>
    </source>
</reference>
<dbReference type="PANTHER" id="PTHR40398:SF1">
    <property type="entry name" value="PTS SYSTEM GLUCITOL_SORBITOL-SPECIFIC EIIA COMPONENT"/>
    <property type="match status" value="1"/>
</dbReference>
<dbReference type="SUPFAM" id="SSF141530">
    <property type="entry name" value="PTSIIA/GutA-like"/>
    <property type="match status" value="1"/>
</dbReference>
<dbReference type="InterPro" id="IPR036665">
    <property type="entry name" value="PTS_IIA_glucitol/sorbitol_sf"/>
</dbReference>